<feature type="region of interest" description="Disordered" evidence="1">
    <location>
        <begin position="174"/>
        <end position="375"/>
    </location>
</feature>
<keyword evidence="2" id="KW-0812">Transmembrane</keyword>
<feature type="compositionally biased region" description="Basic and acidic residues" evidence="1">
    <location>
        <begin position="233"/>
        <end position="251"/>
    </location>
</feature>
<keyword evidence="4" id="KW-1185">Reference proteome</keyword>
<sequence length="375" mass="36743">MADDRSVLPGDGEPPTGAAGRSDGRWLNRETAERLLDGEAADNAVAPAHRAEADRLARTLGALAAMSAAAPVPDDEELPGEAAALAAFRKAHAERAADAQPGFASESAFPSGPAFSSGPVSPADDAGVVRIGGRTPSYRPRRPRWSRPARLGVAAALTVGMVGGVAVAAGTGVLHTPFDDAEPGPAASVSAAATPGPDRPLVSPPPRATPDGGAKATPDPGAPGAVDDLTAACREKGAGRTLDAERRRTLERAAGGSARVTAYCAGLLDDRDGEGSGGSGGGKGQGGKGDEPNDGTSTGRSGGKTSGTTGQDGKGQGADKSDKSDKSDKADKADKGVEAPGKPGGKDGKDGKGAESGKSSGGGNGGNGGKGANTH</sequence>
<proteinExistence type="predicted"/>
<keyword evidence="2" id="KW-1133">Transmembrane helix</keyword>
<evidence type="ECO:0000313" key="3">
    <source>
        <dbReference type="EMBL" id="USQ83124.1"/>
    </source>
</evidence>
<evidence type="ECO:0008006" key="5">
    <source>
        <dbReference type="Google" id="ProtNLM"/>
    </source>
</evidence>
<accession>A0ABY4Z254</accession>
<feature type="compositionally biased region" description="Gly residues" evidence="1">
    <location>
        <begin position="300"/>
        <end position="316"/>
    </location>
</feature>
<keyword evidence="2" id="KW-0472">Membrane</keyword>
<feature type="compositionally biased region" description="Gly residues" evidence="1">
    <location>
        <begin position="275"/>
        <end position="287"/>
    </location>
</feature>
<reference evidence="3" key="1">
    <citation type="submission" date="2022-06" db="EMBL/GenBank/DDBJ databases">
        <title>Complete genome sequence of soil microorganisms Streptomyces sp. Qhu-M197 isolated from Alpine meadows habitats on the Tibetan Plateau.</title>
        <authorList>
            <person name="Zhang B."/>
            <person name="Xiang X."/>
            <person name="Fan J."/>
        </authorList>
    </citation>
    <scope>NUCLEOTIDE SEQUENCE</scope>
    <source>
        <strain evidence="3">Qhu-M197</strain>
    </source>
</reference>
<evidence type="ECO:0000313" key="4">
    <source>
        <dbReference type="Proteomes" id="UP001056374"/>
    </source>
</evidence>
<feature type="region of interest" description="Disordered" evidence="1">
    <location>
        <begin position="97"/>
        <end position="144"/>
    </location>
</feature>
<gene>
    <name evidence="3" type="ORF">NFX46_04610</name>
</gene>
<feature type="compositionally biased region" description="Basic and acidic residues" evidence="1">
    <location>
        <begin position="317"/>
        <end position="337"/>
    </location>
</feature>
<evidence type="ECO:0000256" key="1">
    <source>
        <dbReference type="SAM" id="MobiDB-lite"/>
    </source>
</evidence>
<organism evidence="3 4">
    <name type="scientific">Streptomyces phaeoluteigriseus</name>
    <dbReference type="NCBI Taxonomy" id="114686"/>
    <lineage>
        <taxon>Bacteria</taxon>
        <taxon>Bacillati</taxon>
        <taxon>Actinomycetota</taxon>
        <taxon>Actinomycetes</taxon>
        <taxon>Kitasatosporales</taxon>
        <taxon>Streptomycetaceae</taxon>
        <taxon>Streptomyces</taxon>
        <taxon>Streptomyces aurantiacus group</taxon>
    </lineage>
</organism>
<dbReference type="Proteomes" id="UP001056374">
    <property type="component" value="Chromosome"/>
</dbReference>
<name>A0ABY4Z254_9ACTN</name>
<dbReference type="RefSeq" id="WP_252545812.1">
    <property type="nucleotide sequence ID" value="NZ_CP099468.1"/>
</dbReference>
<feature type="compositionally biased region" description="Gly residues" evidence="1">
    <location>
        <begin position="359"/>
        <end position="375"/>
    </location>
</feature>
<dbReference type="EMBL" id="CP099468">
    <property type="protein sequence ID" value="USQ83124.1"/>
    <property type="molecule type" value="Genomic_DNA"/>
</dbReference>
<evidence type="ECO:0000256" key="2">
    <source>
        <dbReference type="SAM" id="Phobius"/>
    </source>
</evidence>
<feature type="transmembrane region" description="Helical" evidence="2">
    <location>
        <begin position="151"/>
        <end position="174"/>
    </location>
</feature>
<feature type="compositionally biased region" description="Basic and acidic residues" evidence="1">
    <location>
        <begin position="344"/>
        <end position="355"/>
    </location>
</feature>
<protein>
    <recommendedName>
        <fullName evidence="5">Extensin</fullName>
    </recommendedName>
</protein>
<feature type="region of interest" description="Disordered" evidence="1">
    <location>
        <begin position="1"/>
        <end position="27"/>
    </location>
</feature>